<reference evidence="1 2" key="2">
    <citation type="journal article" date="2016" name="Genome Announc.">
        <title>Complete Genome Sequences of Two Interactive Moderate Thermophiles, Paenibacillus napthalenovorans 32O-Y and Paenibacillus sp. 32O-W.</title>
        <authorList>
            <person name="Butler R.R.III."/>
            <person name="Wang J."/>
            <person name="Stark B.C."/>
            <person name="Pombert J.F."/>
        </authorList>
    </citation>
    <scope>NUCLEOTIDE SEQUENCE [LARGE SCALE GENOMIC DNA]</scope>
    <source>
        <strain evidence="1 2">32O-Y</strain>
    </source>
</reference>
<proteinExistence type="predicted"/>
<evidence type="ECO:0000313" key="1">
    <source>
        <dbReference type="EMBL" id="ALS22333.1"/>
    </source>
</evidence>
<dbReference type="Proteomes" id="UP000061660">
    <property type="component" value="Chromosome"/>
</dbReference>
<protein>
    <submittedName>
        <fullName evidence="1">Uncharacterized protein</fullName>
    </submittedName>
</protein>
<name>A0A0U2W4J2_9BACL</name>
<keyword evidence="2" id="KW-1185">Reference proteome</keyword>
<accession>A0A0U2W4J2</accession>
<reference evidence="2" key="1">
    <citation type="submission" date="2015-12" db="EMBL/GenBank/DDBJ databases">
        <title>Complete genome sequences of two moderately thermophilic Paenibacillus species.</title>
        <authorList>
            <person name="Butler R.III."/>
            <person name="Wang J."/>
            <person name="Stark B.C."/>
            <person name="Pombert J.-F."/>
        </authorList>
    </citation>
    <scope>NUCLEOTIDE SEQUENCE [LARGE SCALE GENOMIC DNA]</scope>
    <source>
        <strain evidence="2">32O-Y</strain>
    </source>
</reference>
<dbReference type="AlphaFoldDB" id="A0A0U2W4J2"/>
<evidence type="ECO:0000313" key="2">
    <source>
        <dbReference type="Proteomes" id="UP000061660"/>
    </source>
</evidence>
<gene>
    <name evidence="1" type="ORF">IJ22_19590</name>
</gene>
<sequence length="48" mass="5637">MFLVNTKGGRLKPYGCRIYGKLEGEHELSISVKNNLYVVSILYYRHYI</sequence>
<dbReference type="KEGG" id="pnp:IJ22_19590"/>
<organism evidence="1 2">
    <name type="scientific">Paenibacillus naphthalenovorans</name>
    <dbReference type="NCBI Taxonomy" id="162209"/>
    <lineage>
        <taxon>Bacteria</taxon>
        <taxon>Bacillati</taxon>
        <taxon>Bacillota</taxon>
        <taxon>Bacilli</taxon>
        <taxon>Bacillales</taxon>
        <taxon>Paenibacillaceae</taxon>
        <taxon>Paenibacillus</taxon>
    </lineage>
</organism>
<dbReference type="EMBL" id="CP013652">
    <property type="protein sequence ID" value="ALS22333.1"/>
    <property type="molecule type" value="Genomic_DNA"/>
</dbReference>
<dbReference type="PATRIC" id="fig|162209.4.peg.2074"/>